<organism evidence="8 9">
    <name type="scientific">Clostridium botulinum</name>
    <dbReference type="NCBI Taxonomy" id="1491"/>
    <lineage>
        <taxon>Bacteria</taxon>
        <taxon>Bacillati</taxon>
        <taxon>Bacillota</taxon>
        <taxon>Clostridia</taxon>
        <taxon>Eubacteriales</taxon>
        <taxon>Clostridiaceae</taxon>
        <taxon>Clostridium</taxon>
    </lineage>
</organism>
<evidence type="ECO:0000313" key="8">
    <source>
        <dbReference type="EMBL" id="NFA59489.1"/>
    </source>
</evidence>
<keyword evidence="4 6" id="KW-0949">S-adenosyl-L-methionine</keyword>
<dbReference type="GO" id="GO:0032259">
    <property type="term" value="P:methylation"/>
    <property type="evidence" value="ECO:0007669"/>
    <property type="project" value="UniProtKB-KW"/>
</dbReference>
<reference evidence="8 9" key="1">
    <citation type="submission" date="2019-02" db="EMBL/GenBank/DDBJ databases">
        <title>Genome sequencing of Clostridium botulinum clinical isolates.</title>
        <authorList>
            <person name="Brunt J."/>
            <person name="Van Vliet A.H.M."/>
            <person name="Stringer S.C."/>
            <person name="Grant K.A."/>
            <person name="Carter A.C."/>
            <person name="Peck M.W."/>
        </authorList>
    </citation>
    <scope>NUCLEOTIDE SEQUENCE [LARGE SCALE GENOMIC DNA]</scope>
    <source>
        <strain evidence="8 9">R1125/03</strain>
    </source>
</reference>
<feature type="active site" evidence="6">
    <location>
        <position position="71"/>
    </location>
</feature>
<dbReference type="PRINTS" id="PR00105">
    <property type="entry name" value="C5METTRFRASE"/>
</dbReference>
<evidence type="ECO:0000256" key="1">
    <source>
        <dbReference type="ARBA" id="ARBA00011975"/>
    </source>
</evidence>
<comment type="caution">
    <text evidence="8">The sequence shown here is derived from an EMBL/GenBank/DDBJ whole genome shotgun (WGS) entry which is preliminary data.</text>
</comment>
<keyword evidence="2 6" id="KW-0489">Methyltransferase</keyword>
<dbReference type="PROSITE" id="PS51679">
    <property type="entry name" value="SAM_MT_C5"/>
    <property type="match status" value="1"/>
</dbReference>
<protein>
    <recommendedName>
        <fullName evidence="1">DNA (cytosine-5-)-methyltransferase</fullName>
        <ecNumber evidence="1">2.1.1.37</ecNumber>
    </recommendedName>
</protein>
<evidence type="ECO:0000256" key="6">
    <source>
        <dbReference type="PROSITE-ProRule" id="PRU01016"/>
    </source>
</evidence>
<dbReference type="PANTHER" id="PTHR46098:SF1">
    <property type="entry name" value="TRNA (CYTOSINE(38)-C(5))-METHYLTRANSFERASE"/>
    <property type="match status" value="1"/>
</dbReference>
<proteinExistence type="inferred from homology"/>
<dbReference type="Gene3D" id="3.40.50.150">
    <property type="entry name" value="Vaccinia Virus protein VP39"/>
    <property type="match status" value="1"/>
</dbReference>
<dbReference type="PANTHER" id="PTHR46098">
    <property type="entry name" value="TRNA (CYTOSINE(38)-C(5))-METHYLTRANSFERASE"/>
    <property type="match status" value="1"/>
</dbReference>
<dbReference type="EC" id="2.1.1.37" evidence="1"/>
<dbReference type="InterPro" id="IPR050750">
    <property type="entry name" value="C5-MTase"/>
</dbReference>
<dbReference type="GO" id="GO:0009307">
    <property type="term" value="P:DNA restriction-modification system"/>
    <property type="evidence" value="ECO:0007669"/>
    <property type="project" value="UniProtKB-KW"/>
</dbReference>
<dbReference type="NCBIfam" id="TIGR00675">
    <property type="entry name" value="dcm"/>
    <property type="match status" value="1"/>
</dbReference>
<dbReference type="SUPFAM" id="SSF53335">
    <property type="entry name" value="S-adenosyl-L-methionine-dependent methyltransferases"/>
    <property type="match status" value="1"/>
</dbReference>
<accession>A0A6M0SVC2</accession>
<keyword evidence="5" id="KW-0680">Restriction system</keyword>
<evidence type="ECO:0000256" key="3">
    <source>
        <dbReference type="ARBA" id="ARBA00022679"/>
    </source>
</evidence>
<dbReference type="Proteomes" id="UP000473089">
    <property type="component" value="Unassembled WGS sequence"/>
</dbReference>
<evidence type="ECO:0000256" key="2">
    <source>
        <dbReference type="ARBA" id="ARBA00022603"/>
    </source>
</evidence>
<dbReference type="InterPro" id="IPR029063">
    <property type="entry name" value="SAM-dependent_MTases_sf"/>
</dbReference>
<evidence type="ECO:0000256" key="7">
    <source>
        <dbReference type="RuleBase" id="RU000416"/>
    </source>
</evidence>
<name>A0A6M0SVC2_CLOBO</name>
<comment type="similarity">
    <text evidence="6 7">Belongs to the class I-like SAM-binding methyltransferase superfamily. C5-methyltransferase family.</text>
</comment>
<dbReference type="EMBL" id="SGJP01000005">
    <property type="protein sequence ID" value="NFA59489.1"/>
    <property type="molecule type" value="Genomic_DNA"/>
</dbReference>
<evidence type="ECO:0000313" key="9">
    <source>
        <dbReference type="Proteomes" id="UP000473089"/>
    </source>
</evidence>
<keyword evidence="3 6" id="KW-0808">Transferase</keyword>
<dbReference type="InterPro" id="IPR001525">
    <property type="entry name" value="C5_MeTfrase"/>
</dbReference>
<evidence type="ECO:0000256" key="4">
    <source>
        <dbReference type="ARBA" id="ARBA00022691"/>
    </source>
</evidence>
<dbReference type="Gene3D" id="3.90.120.10">
    <property type="entry name" value="DNA Methylase, subunit A, domain 2"/>
    <property type="match status" value="1"/>
</dbReference>
<evidence type="ECO:0000256" key="5">
    <source>
        <dbReference type="ARBA" id="ARBA00022747"/>
    </source>
</evidence>
<dbReference type="AlphaFoldDB" id="A0A6M0SVC2"/>
<dbReference type="GO" id="GO:0003886">
    <property type="term" value="F:DNA (cytosine-5-)-methyltransferase activity"/>
    <property type="evidence" value="ECO:0007669"/>
    <property type="project" value="UniProtKB-EC"/>
</dbReference>
<gene>
    <name evidence="8" type="ORF">EXM42_03480</name>
</gene>
<dbReference type="Pfam" id="PF00145">
    <property type="entry name" value="DNA_methylase"/>
    <property type="match status" value="1"/>
</dbReference>
<sequence>MKFIDMFCGIGTVRIGFEMIGHECVYSIEWDKWKRKIYSIIFGGEPEGGDITKCKANELPKSDCWCFGAPCQDFSIAGKRAGLEGDRSSMVREVFRLLWELEEEHRPEWLLYENVKGMLSSNKGFDFFEILFEMEELGYDCEWQVLNSKNFGVPQNRERVFTIGHSRRYSRRKIFPITGENEETIKKIGNTNPSGKGMNGNVYDSKGISPTITTNKGEGQKILIRPCLTPDRINKRQNGRRFKDDGESMFTLTKQDIHGVYIKEATKKGYVEAYKGDSINLAVPNSKTRRGRVGKGIANTLDTSCNQGTLTEGRIRKLTPKECWRLQGIPDEITDKVIVSGISNTQMYRSAGDACTVNVIYEIAKRMS</sequence>